<protein>
    <submittedName>
        <fullName evidence="1">Uncharacterized protein</fullName>
    </submittedName>
</protein>
<name>A0A2S7XSI0_9GAMM</name>
<gene>
    <name evidence="1" type="ORF">CXB77_07980</name>
</gene>
<accession>A0A2S7XSI0</accession>
<dbReference type="RefSeq" id="WP_105073454.1">
    <property type="nucleotide sequence ID" value="NZ_JAFLKP010000263.1"/>
</dbReference>
<keyword evidence="2" id="KW-1185">Reference proteome</keyword>
<evidence type="ECO:0000313" key="2">
    <source>
        <dbReference type="Proteomes" id="UP000239936"/>
    </source>
</evidence>
<comment type="caution">
    <text evidence="1">The sequence shown here is derived from an EMBL/GenBank/DDBJ whole genome shotgun (WGS) entry which is preliminary data.</text>
</comment>
<dbReference type="EMBL" id="PPGH01000034">
    <property type="protein sequence ID" value="PQJ96697.1"/>
    <property type="molecule type" value="Genomic_DNA"/>
</dbReference>
<dbReference type="AlphaFoldDB" id="A0A2S7XSI0"/>
<dbReference type="Proteomes" id="UP000239936">
    <property type="component" value="Unassembled WGS sequence"/>
</dbReference>
<reference evidence="1 2" key="1">
    <citation type="submission" date="2018-01" db="EMBL/GenBank/DDBJ databases">
        <title>The complete genome sequence of Chromatium okenii LaCa, a purple sulfur bacterium with a turbulent life.</title>
        <authorList>
            <person name="Luedin S.M."/>
            <person name="Liechti N."/>
            <person name="Storelli N."/>
            <person name="Danza F."/>
            <person name="Wittwer M."/>
            <person name="Pothier J.F."/>
            <person name="Tonolla M.A."/>
        </authorList>
    </citation>
    <scope>NUCLEOTIDE SEQUENCE [LARGE SCALE GENOMIC DNA]</scope>
    <source>
        <strain evidence="1 2">LaCa</strain>
    </source>
</reference>
<sequence>MNAGYLEVWADQPTAQKDCGTAGDAYGEIGQLAAGESKMLNVPLKATSAGTKLLRIAVASVISFSPLFN</sequence>
<proteinExistence type="predicted"/>
<evidence type="ECO:0000313" key="1">
    <source>
        <dbReference type="EMBL" id="PQJ96697.1"/>
    </source>
</evidence>
<organism evidence="1 2">
    <name type="scientific">Chromatium okenii</name>
    <dbReference type="NCBI Taxonomy" id="61644"/>
    <lineage>
        <taxon>Bacteria</taxon>
        <taxon>Pseudomonadati</taxon>
        <taxon>Pseudomonadota</taxon>
        <taxon>Gammaproteobacteria</taxon>
        <taxon>Chromatiales</taxon>
        <taxon>Chromatiaceae</taxon>
        <taxon>Chromatium</taxon>
    </lineage>
</organism>